<accession>A0A1P8DP30</accession>
<evidence type="ECO:0008006" key="3">
    <source>
        <dbReference type="Google" id="ProtNLM"/>
    </source>
</evidence>
<evidence type="ECO:0000256" key="1">
    <source>
        <dbReference type="SAM" id="SignalP"/>
    </source>
</evidence>
<feature type="chain" id="PRO_5013088757" description="LPP20 lipoprotein" evidence="1">
    <location>
        <begin position="21"/>
        <end position="238"/>
    </location>
</feature>
<keyword evidence="2" id="KW-0614">Plasmid</keyword>
<sequence length="238" mass="26284">MMKNKLKLALVAASAGLSLAGCSNSPTSVDIAEREAKAQQVRQEAAANKMEQEQKLAKEMVNSVPEWAISPPQPDSEGIYAVGMGDSQKLHTAIKKANLEAQYALAKAYQQELSGNERSYTQDNGNGGLTEQYTQLIDTLVDNVPVVGFRVIEQEVIPLQGRINAYVLVKLPYDQFNTMLQQKKSEAANTDIKNAFDELEIRLEKRRQARIEESKLTLDKASDKVQDVTDSVITEPDA</sequence>
<evidence type="ECO:0000313" key="2">
    <source>
        <dbReference type="EMBL" id="APU90897.1"/>
    </source>
</evidence>
<organism evidence="2">
    <name type="scientific">Vibrio alginolyticus</name>
    <dbReference type="NCBI Taxonomy" id="663"/>
    <lineage>
        <taxon>Bacteria</taxon>
        <taxon>Pseudomonadati</taxon>
        <taxon>Pseudomonadota</taxon>
        <taxon>Gammaproteobacteria</taxon>
        <taxon>Vibrionales</taxon>
        <taxon>Vibrionaceae</taxon>
        <taxon>Vibrio</taxon>
    </lineage>
</organism>
<protein>
    <recommendedName>
        <fullName evidence="3">LPP20 lipoprotein</fullName>
    </recommendedName>
</protein>
<dbReference type="RefSeq" id="WP_181382984.1">
    <property type="nucleotide sequence ID" value="NZ_KX957968.1"/>
</dbReference>
<proteinExistence type="predicted"/>
<name>A0A1P8DP30_VIBAL</name>
<keyword evidence="1" id="KW-0732">Signal</keyword>
<dbReference type="Gene3D" id="3.10.28.20">
    <property type="entry name" value="Acetamidase/Formamidase-like domains"/>
    <property type="match status" value="1"/>
</dbReference>
<reference evidence="2" key="1">
    <citation type="submission" date="2016-10" db="EMBL/GenBank/DDBJ databases">
        <title>Evolution and Comparative Genomics of Conjugative MDR Plasmids in Vibrio species.</title>
        <authorList>
            <person name="Li R."/>
            <person name="Ye L."/>
            <person name="Wong M.Ho.Yin."/>
            <person name="Zheng Z."/>
            <person name="Chan E.Wai.Chi."/>
            <person name="Chen S."/>
        </authorList>
    </citation>
    <scope>NUCLEOTIDE SEQUENCE</scope>
    <source>
        <plasmid evidence="2">pVAS19</plasmid>
    </source>
</reference>
<dbReference type="PROSITE" id="PS51257">
    <property type="entry name" value="PROKAR_LIPOPROTEIN"/>
    <property type="match status" value="1"/>
</dbReference>
<feature type="signal peptide" evidence="1">
    <location>
        <begin position="1"/>
        <end position="20"/>
    </location>
</feature>
<dbReference type="AlphaFoldDB" id="A0A1P8DP30"/>
<geneLocation type="plasmid" evidence="2">
    <name>pVAS19</name>
</geneLocation>
<dbReference type="EMBL" id="KX957968">
    <property type="protein sequence ID" value="APU90897.1"/>
    <property type="molecule type" value="Genomic_DNA"/>
</dbReference>